<reference evidence="1 2" key="1">
    <citation type="submission" date="2018-10" db="EMBL/GenBank/DDBJ databases">
        <title>Genome sequencing of Mucilaginibacter sp. HYN0043.</title>
        <authorList>
            <person name="Kim M."/>
            <person name="Yi H."/>
        </authorList>
    </citation>
    <scope>NUCLEOTIDE SEQUENCE [LARGE SCALE GENOMIC DNA]</scope>
    <source>
        <strain evidence="1 2">HYN0043</strain>
    </source>
</reference>
<name>A0A494VLD7_9SPHI</name>
<accession>A0A494VLD7</accession>
<dbReference type="EMBL" id="CP032869">
    <property type="protein sequence ID" value="AYL96047.1"/>
    <property type="molecule type" value="Genomic_DNA"/>
</dbReference>
<gene>
    <name evidence="1" type="ORF">HYN43_012445</name>
</gene>
<organism evidence="1 2">
    <name type="scientific">Mucilaginibacter celer</name>
    <dbReference type="NCBI Taxonomy" id="2305508"/>
    <lineage>
        <taxon>Bacteria</taxon>
        <taxon>Pseudomonadati</taxon>
        <taxon>Bacteroidota</taxon>
        <taxon>Sphingobacteriia</taxon>
        <taxon>Sphingobacteriales</taxon>
        <taxon>Sphingobacteriaceae</taxon>
        <taxon>Mucilaginibacter</taxon>
    </lineage>
</organism>
<sequence length="73" mass="8169">MVFGGITIDETHFNSLPREGVRQAVKWREGVYTLCLTNKPIEETPPYTLPGEGIAQAAAFNGLHQRRKDSKLN</sequence>
<proteinExistence type="predicted"/>
<protein>
    <submittedName>
        <fullName evidence="1">Uncharacterized protein</fullName>
    </submittedName>
</protein>
<dbReference type="Proteomes" id="UP000270046">
    <property type="component" value="Chromosome"/>
</dbReference>
<dbReference type="KEGG" id="muh:HYN43_012445"/>
<keyword evidence="2" id="KW-1185">Reference proteome</keyword>
<evidence type="ECO:0000313" key="1">
    <source>
        <dbReference type="EMBL" id="AYL96047.1"/>
    </source>
</evidence>
<dbReference type="AlphaFoldDB" id="A0A494VLD7"/>
<evidence type="ECO:0000313" key="2">
    <source>
        <dbReference type="Proteomes" id="UP000270046"/>
    </source>
</evidence>